<evidence type="ECO:0000259" key="3">
    <source>
        <dbReference type="Pfam" id="PF03968"/>
    </source>
</evidence>
<comment type="caution">
    <text evidence="4">The sequence shown here is derived from an EMBL/GenBank/DDBJ whole genome shotgun (WGS) entry which is preliminary data.</text>
</comment>
<dbReference type="Pfam" id="PF03968">
    <property type="entry name" value="LptD_N"/>
    <property type="match status" value="1"/>
</dbReference>
<name>A0A7W9FNH4_9HYPH</name>
<reference evidence="4 5" key="1">
    <citation type="submission" date="2020-08" db="EMBL/GenBank/DDBJ databases">
        <title>Genomic Encyclopedia of Type Strains, Phase IV (KMG-IV): sequencing the most valuable type-strain genomes for metagenomic binning, comparative biology and taxonomic classification.</title>
        <authorList>
            <person name="Goeker M."/>
        </authorList>
    </citation>
    <scope>NUCLEOTIDE SEQUENCE [LARGE SCALE GENOMIC DNA]</scope>
    <source>
        <strain evidence="4 5">DSM 16268</strain>
    </source>
</reference>
<feature type="domain" description="Organic solvent tolerance-like N-terminal" evidence="3">
    <location>
        <begin position="45"/>
        <end position="179"/>
    </location>
</feature>
<dbReference type="RefSeq" id="WP_183857128.1">
    <property type="nucleotide sequence ID" value="NZ_JACHOO010000006.1"/>
</dbReference>
<evidence type="ECO:0000313" key="5">
    <source>
        <dbReference type="Proteomes" id="UP000523821"/>
    </source>
</evidence>
<dbReference type="GO" id="GO:0015920">
    <property type="term" value="P:lipopolysaccharide transport"/>
    <property type="evidence" value="ECO:0007669"/>
    <property type="project" value="TreeGrafter"/>
</dbReference>
<dbReference type="InterPro" id="IPR005653">
    <property type="entry name" value="OstA-like_N"/>
</dbReference>
<dbReference type="PANTHER" id="PTHR36504">
    <property type="entry name" value="LIPOPOLYSACCHARIDE EXPORT SYSTEM PROTEIN LPTA"/>
    <property type="match status" value="1"/>
</dbReference>
<keyword evidence="1 2" id="KW-0732">Signal</keyword>
<organism evidence="4 5">
    <name type="scientific">Prosthecomicrobium pneumaticum</name>
    <dbReference type="NCBI Taxonomy" id="81895"/>
    <lineage>
        <taxon>Bacteria</taxon>
        <taxon>Pseudomonadati</taxon>
        <taxon>Pseudomonadota</taxon>
        <taxon>Alphaproteobacteria</taxon>
        <taxon>Hyphomicrobiales</taxon>
        <taxon>Kaistiaceae</taxon>
        <taxon>Prosthecomicrobium</taxon>
    </lineage>
</organism>
<dbReference type="Proteomes" id="UP000523821">
    <property type="component" value="Unassembled WGS sequence"/>
</dbReference>
<dbReference type="InterPro" id="IPR052037">
    <property type="entry name" value="LPS_export_LptA"/>
</dbReference>
<evidence type="ECO:0000256" key="1">
    <source>
        <dbReference type="ARBA" id="ARBA00022729"/>
    </source>
</evidence>
<dbReference type="Gene3D" id="2.60.450.10">
    <property type="entry name" value="Lipopolysaccharide (LPS) transport protein A like domain"/>
    <property type="match status" value="1"/>
</dbReference>
<dbReference type="EMBL" id="JACHOO010000006">
    <property type="protein sequence ID" value="MBB5753900.1"/>
    <property type="molecule type" value="Genomic_DNA"/>
</dbReference>
<evidence type="ECO:0000256" key="2">
    <source>
        <dbReference type="SAM" id="SignalP"/>
    </source>
</evidence>
<dbReference type="GO" id="GO:0017089">
    <property type="term" value="F:glycolipid transfer activity"/>
    <property type="evidence" value="ECO:0007669"/>
    <property type="project" value="TreeGrafter"/>
</dbReference>
<dbReference type="GO" id="GO:0030288">
    <property type="term" value="C:outer membrane-bounded periplasmic space"/>
    <property type="evidence" value="ECO:0007669"/>
    <property type="project" value="TreeGrafter"/>
</dbReference>
<accession>A0A7W9FNH4</accession>
<dbReference type="AlphaFoldDB" id="A0A7W9FNH4"/>
<evidence type="ECO:0000313" key="4">
    <source>
        <dbReference type="EMBL" id="MBB5753900.1"/>
    </source>
</evidence>
<gene>
    <name evidence="4" type="ORF">GGQ63_002975</name>
</gene>
<protein>
    <submittedName>
        <fullName evidence="4">Lipopolysaccharide export system protein LptA</fullName>
    </submittedName>
</protein>
<keyword evidence="5" id="KW-1185">Reference proteome</keyword>
<feature type="chain" id="PRO_5030899804" evidence="2">
    <location>
        <begin position="26"/>
        <end position="203"/>
    </location>
</feature>
<sequence length="203" mass="20602">MMSPILRRFVLVTALVIGAASAAGAQQPAPKLFGGLSSNSEGPVNVEADALDVVEQDGQRISTFSGNVTVTRGDTVLKAGKIVIYSTGDAKPAADAATGDAKPAEANAAAAPAVPGGGDFSRIVASGKVYINSKDQTATGDEGSVDLKTRLITLTGNVTLSQGKNVITGQQLVYDMNTGRARIEQAAGNRIRGVFTPGSGSGR</sequence>
<feature type="signal peptide" evidence="2">
    <location>
        <begin position="1"/>
        <end position="25"/>
    </location>
</feature>
<proteinExistence type="predicted"/>
<dbReference type="PANTHER" id="PTHR36504:SF1">
    <property type="entry name" value="LIPOPOLYSACCHARIDE EXPORT SYSTEM PROTEIN LPTA"/>
    <property type="match status" value="1"/>
</dbReference>
<dbReference type="GO" id="GO:0009279">
    <property type="term" value="C:cell outer membrane"/>
    <property type="evidence" value="ECO:0007669"/>
    <property type="project" value="TreeGrafter"/>
</dbReference>